<dbReference type="InterPro" id="IPR002201">
    <property type="entry name" value="Glyco_trans_9"/>
</dbReference>
<evidence type="ECO:0000313" key="3">
    <source>
        <dbReference type="EMBL" id="TCV95116.1"/>
    </source>
</evidence>
<dbReference type="PANTHER" id="PTHR30160">
    <property type="entry name" value="TETRAACYLDISACCHARIDE 4'-KINASE-RELATED"/>
    <property type="match status" value="1"/>
</dbReference>
<dbReference type="GO" id="GO:0009244">
    <property type="term" value="P:lipopolysaccharide core region biosynthetic process"/>
    <property type="evidence" value="ECO:0007669"/>
    <property type="project" value="TreeGrafter"/>
</dbReference>
<protein>
    <submittedName>
        <fullName evidence="3">ADP-heptose:LPS heptosyltransferase</fullName>
    </submittedName>
</protein>
<dbReference type="InterPro" id="IPR051199">
    <property type="entry name" value="LPS_LOS_Heptosyltrfase"/>
</dbReference>
<dbReference type="Pfam" id="PF01075">
    <property type="entry name" value="Glyco_transf_9"/>
    <property type="match status" value="1"/>
</dbReference>
<evidence type="ECO:0000313" key="4">
    <source>
        <dbReference type="Proteomes" id="UP000295719"/>
    </source>
</evidence>
<dbReference type="Proteomes" id="UP000295719">
    <property type="component" value="Unassembled WGS sequence"/>
</dbReference>
<dbReference type="OrthoDB" id="89608at2"/>
<reference evidence="3 4" key="1">
    <citation type="submission" date="2019-03" db="EMBL/GenBank/DDBJ databases">
        <title>Genomic Encyclopedia of Type Strains, Phase IV (KMG-IV): sequencing the most valuable type-strain genomes for metagenomic binning, comparative biology and taxonomic classification.</title>
        <authorList>
            <person name="Goeker M."/>
        </authorList>
    </citation>
    <scope>NUCLEOTIDE SEQUENCE [LARGE SCALE GENOMIC DNA]</scope>
    <source>
        <strain evidence="3 4">DSM 19580</strain>
    </source>
</reference>
<dbReference type="GO" id="GO:0005829">
    <property type="term" value="C:cytosol"/>
    <property type="evidence" value="ECO:0007669"/>
    <property type="project" value="TreeGrafter"/>
</dbReference>
<proteinExistence type="predicted"/>
<evidence type="ECO:0000256" key="2">
    <source>
        <dbReference type="ARBA" id="ARBA00022679"/>
    </source>
</evidence>
<comment type="caution">
    <text evidence="3">The sequence shown here is derived from an EMBL/GenBank/DDBJ whole genome shotgun (WGS) entry which is preliminary data.</text>
</comment>
<dbReference type="AlphaFoldDB" id="A0A4R3YRX5"/>
<keyword evidence="2 3" id="KW-0808">Transferase</keyword>
<gene>
    <name evidence="3" type="ORF">EDC52_10647</name>
</gene>
<dbReference type="Gene3D" id="3.40.50.2000">
    <property type="entry name" value="Glycogen Phosphorylase B"/>
    <property type="match status" value="2"/>
</dbReference>
<dbReference type="GO" id="GO:0008713">
    <property type="term" value="F:ADP-heptose-lipopolysaccharide heptosyltransferase activity"/>
    <property type="evidence" value="ECO:0007669"/>
    <property type="project" value="TreeGrafter"/>
</dbReference>
<keyword evidence="1" id="KW-0328">Glycosyltransferase</keyword>
<name>A0A4R3YRX5_9GAMM</name>
<keyword evidence="4" id="KW-1185">Reference proteome</keyword>
<dbReference type="RefSeq" id="WP_131865805.1">
    <property type="nucleotide sequence ID" value="NZ_SMCR01000006.1"/>
</dbReference>
<dbReference type="SUPFAM" id="SSF53756">
    <property type="entry name" value="UDP-Glycosyltransferase/glycogen phosphorylase"/>
    <property type="match status" value="1"/>
</dbReference>
<accession>A0A4R3YRX5</accession>
<sequence length="380" mass="43211">MAFQHIRTLNRRKNVYLKKIKLDIKLFFLDKLSRSRPHTQPERMNIIILCNGFGIGDAIVTTGLIFSLHQHGHTVTVLCEKRTAFIFEYSPAVEHVVIYDGLRHLRSQHRSRYDLLIDINEKNHLSPLRFRIIKALKPAIALGINQSNYNIYDVSVYYRQPLKHISNKHQEILHHLGLAVDNYSYHLTVPENITLEVKAFISQLDSDNFVVINPFASELSRDMSDAQIETLTKYILQEIGKTVIFIGTPCQLERITVKSGIKFPSATFLHAAALIESAKLVISPDTSIVHLCKIYDKKLVCLYNNKIINDGEQNNIVWGPGYSNAMQILSTGNRIDDISADVLCRTVLDAAIQLGWTIPAITRINGELRNFDALLAEMTH</sequence>
<dbReference type="EMBL" id="SMCR01000006">
    <property type="protein sequence ID" value="TCV95116.1"/>
    <property type="molecule type" value="Genomic_DNA"/>
</dbReference>
<evidence type="ECO:0000256" key="1">
    <source>
        <dbReference type="ARBA" id="ARBA00022676"/>
    </source>
</evidence>
<organism evidence="3 4">
    <name type="scientific">Biostraticola tofi</name>
    <dbReference type="NCBI Taxonomy" id="466109"/>
    <lineage>
        <taxon>Bacteria</taxon>
        <taxon>Pseudomonadati</taxon>
        <taxon>Pseudomonadota</taxon>
        <taxon>Gammaproteobacteria</taxon>
        <taxon>Enterobacterales</taxon>
        <taxon>Bruguierivoracaceae</taxon>
        <taxon>Biostraticola</taxon>
    </lineage>
</organism>